<reference evidence="3" key="1">
    <citation type="submission" date="2025-08" db="UniProtKB">
        <authorList>
            <consortium name="RefSeq"/>
        </authorList>
    </citation>
    <scope>IDENTIFICATION</scope>
    <source>
        <tissue evidence="3">Whole body</tissue>
    </source>
</reference>
<dbReference type="GeneID" id="112685177"/>
<feature type="transmembrane region" description="Helical" evidence="1">
    <location>
        <begin position="16"/>
        <end position="40"/>
    </location>
</feature>
<keyword evidence="2" id="KW-1185">Reference proteome</keyword>
<protein>
    <submittedName>
        <fullName evidence="3">Uncharacterized protein LOC112685177</fullName>
    </submittedName>
</protein>
<name>A0A8B8FQH0_9HEMI</name>
<sequence length="125" mass="14135">MLSNAKILVSKEKDRYFFGMGSIATFIITWSLSKYIYLLYHTRNAPVQSVFDAVIYHLASSGILSNQSDPEGLLDLSNVNIQSKMTVAKNSILQSKNEINYETIKQNISKNVFPNLYKLLQVAII</sequence>
<proteinExistence type="predicted"/>
<evidence type="ECO:0000256" key="1">
    <source>
        <dbReference type="SAM" id="Phobius"/>
    </source>
</evidence>
<keyword evidence="1" id="KW-1133">Transmembrane helix</keyword>
<gene>
    <name evidence="3" type="primary">LOC112685177</name>
</gene>
<evidence type="ECO:0000313" key="2">
    <source>
        <dbReference type="Proteomes" id="UP000694846"/>
    </source>
</evidence>
<organism evidence="2 3">
    <name type="scientific">Sipha flava</name>
    <name type="common">yellow sugarcane aphid</name>
    <dbReference type="NCBI Taxonomy" id="143950"/>
    <lineage>
        <taxon>Eukaryota</taxon>
        <taxon>Metazoa</taxon>
        <taxon>Ecdysozoa</taxon>
        <taxon>Arthropoda</taxon>
        <taxon>Hexapoda</taxon>
        <taxon>Insecta</taxon>
        <taxon>Pterygota</taxon>
        <taxon>Neoptera</taxon>
        <taxon>Paraneoptera</taxon>
        <taxon>Hemiptera</taxon>
        <taxon>Sternorrhyncha</taxon>
        <taxon>Aphidomorpha</taxon>
        <taxon>Aphidoidea</taxon>
        <taxon>Aphididae</taxon>
        <taxon>Sipha</taxon>
    </lineage>
</organism>
<dbReference type="RefSeq" id="XP_025412763.1">
    <property type="nucleotide sequence ID" value="XM_025556978.1"/>
</dbReference>
<evidence type="ECO:0000313" key="3">
    <source>
        <dbReference type="RefSeq" id="XP_025412763.1"/>
    </source>
</evidence>
<dbReference type="Proteomes" id="UP000694846">
    <property type="component" value="Unplaced"/>
</dbReference>
<dbReference type="AlphaFoldDB" id="A0A8B8FQH0"/>
<accession>A0A8B8FQH0</accession>
<keyword evidence="1" id="KW-0812">Transmembrane</keyword>
<keyword evidence="1" id="KW-0472">Membrane</keyword>